<feature type="compositionally biased region" description="Basic residues" evidence="1">
    <location>
        <begin position="169"/>
        <end position="203"/>
    </location>
</feature>
<keyword evidence="2" id="KW-0472">Membrane</keyword>
<evidence type="ECO:0000313" key="3">
    <source>
        <dbReference type="EMBL" id="KAK6133392.1"/>
    </source>
</evidence>
<accession>A0ABR0VHC0</accession>
<protein>
    <submittedName>
        <fullName evidence="3">Uncharacterized protein</fullName>
    </submittedName>
</protein>
<gene>
    <name evidence="3" type="ORF">DH2020_032856</name>
</gene>
<reference evidence="3 4" key="1">
    <citation type="journal article" date="2021" name="Comput. Struct. Biotechnol. J.">
        <title>De novo genome assembly of the potent medicinal plant Rehmannia glutinosa using nanopore technology.</title>
        <authorList>
            <person name="Ma L."/>
            <person name="Dong C."/>
            <person name="Song C."/>
            <person name="Wang X."/>
            <person name="Zheng X."/>
            <person name="Niu Y."/>
            <person name="Chen S."/>
            <person name="Feng W."/>
        </authorList>
    </citation>
    <scope>NUCLEOTIDE SEQUENCE [LARGE SCALE GENOMIC DNA]</scope>
    <source>
        <strain evidence="3">DH-2019</strain>
    </source>
</reference>
<keyword evidence="2" id="KW-0812">Transmembrane</keyword>
<proteinExistence type="predicted"/>
<sequence length="203" mass="22667">MDEAAAVDGASGPLHFRAHHIKKRALKNKSLSVSFNEKDLNLPKNKAEESLEVVASRKLERDFVQFGGAPPDSSADAVAPDVEYEHDEDSEPAVASVSVPIIIPLPSFFLSALAFLLTKEFDRYDNGDIEVTVRTSEIAREEEAPIDRSELGETQSGEAFEKNKQKTPVTRKKLLKKVQKKRARAKPQTKREKRKGKKKSNKQ</sequence>
<evidence type="ECO:0000256" key="1">
    <source>
        <dbReference type="SAM" id="MobiDB-lite"/>
    </source>
</evidence>
<name>A0ABR0VHC0_REHGL</name>
<dbReference type="Proteomes" id="UP001318860">
    <property type="component" value="Unassembled WGS sequence"/>
</dbReference>
<organism evidence="3 4">
    <name type="scientific">Rehmannia glutinosa</name>
    <name type="common">Chinese foxglove</name>
    <dbReference type="NCBI Taxonomy" id="99300"/>
    <lineage>
        <taxon>Eukaryota</taxon>
        <taxon>Viridiplantae</taxon>
        <taxon>Streptophyta</taxon>
        <taxon>Embryophyta</taxon>
        <taxon>Tracheophyta</taxon>
        <taxon>Spermatophyta</taxon>
        <taxon>Magnoliopsida</taxon>
        <taxon>eudicotyledons</taxon>
        <taxon>Gunneridae</taxon>
        <taxon>Pentapetalae</taxon>
        <taxon>asterids</taxon>
        <taxon>lamiids</taxon>
        <taxon>Lamiales</taxon>
        <taxon>Orobanchaceae</taxon>
        <taxon>Rehmannieae</taxon>
        <taxon>Rehmannia</taxon>
    </lineage>
</organism>
<feature type="compositionally biased region" description="Basic and acidic residues" evidence="1">
    <location>
        <begin position="140"/>
        <end position="151"/>
    </location>
</feature>
<comment type="caution">
    <text evidence="3">The sequence shown here is derived from an EMBL/GenBank/DDBJ whole genome shotgun (WGS) entry which is preliminary data.</text>
</comment>
<feature type="compositionally biased region" description="Acidic residues" evidence="1">
    <location>
        <begin position="82"/>
        <end position="91"/>
    </location>
</feature>
<feature type="region of interest" description="Disordered" evidence="1">
    <location>
        <begin position="66"/>
        <end position="92"/>
    </location>
</feature>
<evidence type="ECO:0000256" key="2">
    <source>
        <dbReference type="SAM" id="Phobius"/>
    </source>
</evidence>
<feature type="compositionally biased region" description="Low complexity" evidence="1">
    <location>
        <begin position="69"/>
        <end position="81"/>
    </location>
</feature>
<keyword evidence="2" id="KW-1133">Transmembrane helix</keyword>
<evidence type="ECO:0000313" key="4">
    <source>
        <dbReference type="Proteomes" id="UP001318860"/>
    </source>
</evidence>
<feature type="transmembrane region" description="Helical" evidence="2">
    <location>
        <begin position="93"/>
        <end position="117"/>
    </location>
</feature>
<keyword evidence="4" id="KW-1185">Reference proteome</keyword>
<dbReference type="EMBL" id="JABTTQ020001218">
    <property type="protein sequence ID" value="KAK6133392.1"/>
    <property type="molecule type" value="Genomic_DNA"/>
</dbReference>
<feature type="region of interest" description="Disordered" evidence="1">
    <location>
        <begin position="140"/>
        <end position="203"/>
    </location>
</feature>